<protein>
    <submittedName>
        <fullName evidence="2">Uncharacterized protein</fullName>
    </submittedName>
</protein>
<organism evidence="2 3">
    <name type="scientific">Trichomonas vaginalis (strain ATCC PRA-98 / G3)</name>
    <dbReference type="NCBI Taxonomy" id="412133"/>
    <lineage>
        <taxon>Eukaryota</taxon>
        <taxon>Metamonada</taxon>
        <taxon>Parabasalia</taxon>
        <taxon>Trichomonadida</taxon>
        <taxon>Trichomonadidae</taxon>
        <taxon>Trichomonas</taxon>
    </lineage>
</organism>
<gene>
    <name evidence="2" type="ORF">TVAG_136400</name>
</gene>
<sequence>MDSLEDYGDSSLIELYNQEKELTERMRSELFHLQQEVETKEREREKIEEGELNEINKRLVRLKCENHILQLRAKHEEKTNDAILSKNLSVIKRERNILSEYSQDMEKFSRIQRETILDSINQLVQKCQKLMSENALTDEVIKETTESLTKYFKNHQESMNDEAKKIDQKIEQETKENIELQKSIELVSAGINTNRRRTSIGVDTQFGGSNLNAIRRHSEIMPISLRLRQNQVHLRK</sequence>
<dbReference type="Proteomes" id="UP000001542">
    <property type="component" value="Unassembled WGS sequence"/>
</dbReference>
<keyword evidence="1" id="KW-0175">Coiled coil</keyword>
<evidence type="ECO:0000313" key="3">
    <source>
        <dbReference type="Proteomes" id="UP000001542"/>
    </source>
</evidence>
<dbReference type="RefSeq" id="XP_001580495.1">
    <property type="nucleotide sequence ID" value="XM_001580445.1"/>
</dbReference>
<dbReference type="EMBL" id="DS113207">
    <property type="protein sequence ID" value="EAY19509.1"/>
    <property type="molecule type" value="Genomic_DNA"/>
</dbReference>
<dbReference type="AlphaFoldDB" id="A2DJC2"/>
<dbReference type="VEuPathDB" id="TrichDB:TVAGG3_0543540"/>
<dbReference type="SMR" id="A2DJC2"/>
<dbReference type="InParanoid" id="A2DJC2"/>
<evidence type="ECO:0000256" key="1">
    <source>
        <dbReference type="SAM" id="Coils"/>
    </source>
</evidence>
<feature type="coiled-coil region" evidence="1">
    <location>
        <begin position="156"/>
        <end position="183"/>
    </location>
</feature>
<keyword evidence="3" id="KW-1185">Reference proteome</keyword>
<reference evidence="2" key="1">
    <citation type="submission" date="2006-10" db="EMBL/GenBank/DDBJ databases">
        <authorList>
            <person name="Amadeo P."/>
            <person name="Zhao Q."/>
            <person name="Wortman J."/>
            <person name="Fraser-Liggett C."/>
            <person name="Carlton J."/>
        </authorList>
    </citation>
    <scope>NUCLEOTIDE SEQUENCE</scope>
    <source>
        <strain evidence="2">G3</strain>
    </source>
</reference>
<evidence type="ECO:0000313" key="2">
    <source>
        <dbReference type="EMBL" id="EAY19509.1"/>
    </source>
</evidence>
<feature type="coiled-coil region" evidence="1">
    <location>
        <begin position="23"/>
        <end position="72"/>
    </location>
</feature>
<dbReference type="KEGG" id="tva:5465037"/>
<accession>A2DJC2</accession>
<name>A2DJC2_TRIV3</name>
<proteinExistence type="predicted"/>
<reference evidence="2" key="2">
    <citation type="journal article" date="2007" name="Science">
        <title>Draft genome sequence of the sexually transmitted pathogen Trichomonas vaginalis.</title>
        <authorList>
            <person name="Carlton J.M."/>
            <person name="Hirt R.P."/>
            <person name="Silva J.C."/>
            <person name="Delcher A.L."/>
            <person name="Schatz M."/>
            <person name="Zhao Q."/>
            <person name="Wortman J.R."/>
            <person name="Bidwell S.L."/>
            <person name="Alsmark U.C.M."/>
            <person name="Besteiro S."/>
            <person name="Sicheritz-Ponten T."/>
            <person name="Noel C.J."/>
            <person name="Dacks J.B."/>
            <person name="Foster P.G."/>
            <person name="Simillion C."/>
            <person name="Van de Peer Y."/>
            <person name="Miranda-Saavedra D."/>
            <person name="Barton G.J."/>
            <person name="Westrop G.D."/>
            <person name="Mueller S."/>
            <person name="Dessi D."/>
            <person name="Fiori P.L."/>
            <person name="Ren Q."/>
            <person name="Paulsen I."/>
            <person name="Zhang H."/>
            <person name="Bastida-Corcuera F.D."/>
            <person name="Simoes-Barbosa A."/>
            <person name="Brown M.T."/>
            <person name="Hayes R.D."/>
            <person name="Mukherjee M."/>
            <person name="Okumura C.Y."/>
            <person name="Schneider R."/>
            <person name="Smith A.J."/>
            <person name="Vanacova S."/>
            <person name="Villalvazo M."/>
            <person name="Haas B.J."/>
            <person name="Pertea M."/>
            <person name="Feldblyum T.V."/>
            <person name="Utterback T.R."/>
            <person name="Shu C.L."/>
            <person name="Osoegawa K."/>
            <person name="de Jong P.J."/>
            <person name="Hrdy I."/>
            <person name="Horvathova L."/>
            <person name="Zubacova Z."/>
            <person name="Dolezal P."/>
            <person name="Malik S.B."/>
            <person name="Logsdon J.M. Jr."/>
            <person name="Henze K."/>
            <person name="Gupta A."/>
            <person name="Wang C.C."/>
            <person name="Dunne R.L."/>
            <person name="Upcroft J.A."/>
            <person name="Upcroft P."/>
            <person name="White O."/>
            <person name="Salzberg S.L."/>
            <person name="Tang P."/>
            <person name="Chiu C.-H."/>
            <person name="Lee Y.-S."/>
            <person name="Embley T.M."/>
            <person name="Coombs G.H."/>
            <person name="Mottram J.C."/>
            <person name="Tachezy J."/>
            <person name="Fraser-Liggett C.M."/>
            <person name="Johnson P.J."/>
        </authorList>
    </citation>
    <scope>NUCLEOTIDE SEQUENCE [LARGE SCALE GENOMIC DNA]</scope>
    <source>
        <strain evidence="2">G3</strain>
    </source>
</reference>
<dbReference type="VEuPathDB" id="TrichDB:TVAG_136400"/>